<keyword evidence="8" id="KW-1185">Reference proteome</keyword>
<sequence>MSFLLKSSDGISFEVDKTLVHDWLIVQNVEGAFESQELTLENVTSEILTLLIAYCKKHQHQASSASSSSTASVTSKSHADELKQWDAQFMKVSLPTLFGLIKAADYIGIESLADLTCKTLADLLSDKPLSEIRKTFGLKNDFTPQEKEKVLRENNWALTDQDREDLQ</sequence>
<comment type="subunit">
    <text evidence="4">Part of a SCF (SKP1-cullin-F-box) protein ligase complex.</text>
</comment>
<name>V4KYL5_EUTSA</name>
<evidence type="ECO:0000256" key="1">
    <source>
        <dbReference type="ARBA" id="ARBA00004906"/>
    </source>
</evidence>
<dbReference type="OMA" id="RENNWAL"/>
<dbReference type="eggNOG" id="KOG1724">
    <property type="taxonomic scope" value="Eukaryota"/>
</dbReference>
<evidence type="ECO:0000259" key="6">
    <source>
        <dbReference type="Pfam" id="PF03931"/>
    </source>
</evidence>
<comment type="pathway">
    <text evidence="1 4">Protein modification; protein ubiquitination.</text>
</comment>
<organism evidence="7 8">
    <name type="scientific">Eutrema salsugineum</name>
    <name type="common">Saltwater cress</name>
    <name type="synonym">Sisymbrium salsugineum</name>
    <dbReference type="NCBI Taxonomy" id="72664"/>
    <lineage>
        <taxon>Eukaryota</taxon>
        <taxon>Viridiplantae</taxon>
        <taxon>Streptophyta</taxon>
        <taxon>Embryophyta</taxon>
        <taxon>Tracheophyta</taxon>
        <taxon>Spermatophyta</taxon>
        <taxon>Magnoliopsida</taxon>
        <taxon>eudicotyledons</taxon>
        <taxon>Gunneridae</taxon>
        <taxon>Pentapetalae</taxon>
        <taxon>rosids</taxon>
        <taxon>malvids</taxon>
        <taxon>Brassicales</taxon>
        <taxon>Brassicaceae</taxon>
        <taxon>Eutremeae</taxon>
        <taxon>Eutrema</taxon>
    </lineage>
</organism>
<dbReference type="InterPro" id="IPR016073">
    <property type="entry name" value="Skp1_comp_POZ"/>
</dbReference>
<dbReference type="PANTHER" id="PTHR11165">
    <property type="entry name" value="SKP1"/>
    <property type="match status" value="1"/>
</dbReference>
<evidence type="ECO:0000256" key="3">
    <source>
        <dbReference type="ARBA" id="ARBA00022786"/>
    </source>
</evidence>
<evidence type="ECO:0000313" key="7">
    <source>
        <dbReference type="EMBL" id="ESQ43050.1"/>
    </source>
</evidence>
<dbReference type="STRING" id="72664.V4KYL5"/>
<dbReference type="InterPro" id="IPR016897">
    <property type="entry name" value="SKP1"/>
</dbReference>
<dbReference type="Pfam" id="PF03931">
    <property type="entry name" value="Skp1_POZ"/>
    <property type="match status" value="1"/>
</dbReference>
<dbReference type="Gramene" id="ESQ43050">
    <property type="protein sequence ID" value="ESQ43050"/>
    <property type="gene ID" value="EUTSA_v10014855mg"/>
</dbReference>
<dbReference type="GO" id="GO:0016567">
    <property type="term" value="P:protein ubiquitination"/>
    <property type="evidence" value="ECO:0007669"/>
    <property type="project" value="UniProtKB-UniRule"/>
</dbReference>
<dbReference type="KEGG" id="eus:EUTSA_v10014855mg"/>
<feature type="domain" description="SKP1 component dimerisation" evidence="5">
    <location>
        <begin position="111"/>
        <end position="157"/>
    </location>
</feature>
<evidence type="ECO:0000313" key="8">
    <source>
        <dbReference type="Proteomes" id="UP000030689"/>
    </source>
</evidence>
<dbReference type="AlphaFoldDB" id="V4KYL5"/>
<keyword evidence="3 4" id="KW-0833">Ubl conjugation pathway</keyword>
<accession>V4KYL5</accession>
<dbReference type="UniPathway" id="UPA00143"/>
<comment type="similarity">
    <text evidence="2 4">Belongs to the SKP1 family.</text>
</comment>
<dbReference type="Pfam" id="PF01466">
    <property type="entry name" value="Skp1"/>
    <property type="match status" value="1"/>
</dbReference>
<dbReference type="EMBL" id="KI517464">
    <property type="protein sequence ID" value="ESQ43050.1"/>
    <property type="molecule type" value="Genomic_DNA"/>
</dbReference>
<proteinExistence type="inferred from homology"/>
<dbReference type="GO" id="GO:0009867">
    <property type="term" value="P:jasmonic acid mediated signaling pathway"/>
    <property type="evidence" value="ECO:0007669"/>
    <property type="project" value="UniProtKB-ARBA"/>
</dbReference>
<reference evidence="7 8" key="1">
    <citation type="journal article" date="2013" name="Front. Plant Sci.">
        <title>The Reference Genome of the Halophytic Plant Eutrema salsugineum.</title>
        <authorList>
            <person name="Yang R."/>
            <person name="Jarvis D.E."/>
            <person name="Chen H."/>
            <person name="Beilstein M.A."/>
            <person name="Grimwood J."/>
            <person name="Jenkins J."/>
            <person name="Shu S."/>
            <person name="Prochnik S."/>
            <person name="Xin M."/>
            <person name="Ma C."/>
            <person name="Schmutz J."/>
            <person name="Wing R.A."/>
            <person name="Mitchell-Olds T."/>
            <person name="Schumaker K.S."/>
            <person name="Wang X."/>
        </authorList>
    </citation>
    <scope>NUCLEOTIDE SEQUENCE [LARGE SCALE GENOMIC DNA]</scope>
</reference>
<dbReference type="SUPFAM" id="SSF54695">
    <property type="entry name" value="POZ domain"/>
    <property type="match status" value="1"/>
</dbReference>
<evidence type="ECO:0000256" key="2">
    <source>
        <dbReference type="ARBA" id="ARBA00009993"/>
    </source>
</evidence>
<feature type="domain" description="SKP1 component POZ" evidence="6">
    <location>
        <begin position="2"/>
        <end position="59"/>
    </location>
</feature>
<dbReference type="PIRSF" id="PIRSF028729">
    <property type="entry name" value="E3_ubiquit_lig_SCF_Skp"/>
    <property type="match status" value="1"/>
</dbReference>
<protein>
    <recommendedName>
        <fullName evidence="4">SKP1-like protein</fullName>
    </recommendedName>
</protein>
<dbReference type="Gene3D" id="3.30.710.10">
    <property type="entry name" value="Potassium Channel Kv1.1, Chain A"/>
    <property type="match status" value="1"/>
</dbReference>
<dbReference type="InterPro" id="IPR011333">
    <property type="entry name" value="SKP1/BTB/POZ_sf"/>
</dbReference>
<dbReference type="Proteomes" id="UP000030689">
    <property type="component" value="Unassembled WGS sequence"/>
</dbReference>
<dbReference type="GO" id="GO:0006511">
    <property type="term" value="P:ubiquitin-dependent protein catabolic process"/>
    <property type="evidence" value="ECO:0007669"/>
    <property type="project" value="InterPro"/>
</dbReference>
<evidence type="ECO:0000256" key="4">
    <source>
        <dbReference type="PIRNR" id="PIRNR028729"/>
    </source>
</evidence>
<comment type="function">
    <text evidence="4">Involved in ubiquitination and subsequent proteasomal degradation of target proteins. Together with CUL1, RBX1 and a F-box protein, it forms a SCF E3 ubiquitin ligase complex. The functional specificity of this complex depends on the type of F-box protein. In the SCF complex, it serves as an adapter that links the F-box protein to CUL1.</text>
</comment>
<evidence type="ECO:0000259" key="5">
    <source>
        <dbReference type="Pfam" id="PF01466"/>
    </source>
</evidence>
<dbReference type="InterPro" id="IPR016072">
    <property type="entry name" value="Skp1_comp_dimer"/>
</dbReference>
<dbReference type="InterPro" id="IPR036296">
    <property type="entry name" value="SKP1-like_dim_sf"/>
</dbReference>
<gene>
    <name evidence="7" type="ORF">EUTSA_v10014855mg</name>
</gene>
<dbReference type="SUPFAM" id="SSF81382">
    <property type="entry name" value="Skp1 dimerisation domain-like"/>
    <property type="match status" value="1"/>
</dbReference>
<dbReference type="SMART" id="SM00512">
    <property type="entry name" value="Skp1"/>
    <property type="match status" value="1"/>
</dbReference>
<dbReference type="InterPro" id="IPR001232">
    <property type="entry name" value="SKP1-like"/>
</dbReference>